<reference evidence="1 2" key="1">
    <citation type="journal article" date="2014" name="Genome Announc.">
        <title>Draft genome sequences of the altered schaedler flora, a defined bacterial community from gnotobiotic mice.</title>
        <authorList>
            <person name="Wannemuehler M.J."/>
            <person name="Overstreet A.M."/>
            <person name="Ward D.V."/>
            <person name="Phillips G.J."/>
        </authorList>
    </citation>
    <scope>NUCLEOTIDE SEQUENCE [LARGE SCALE GENOMIC DNA]</scope>
    <source>
        <strain evidence="1 2">ASF492</strain>
    </source>
</reference>
<name>N2A1J8_9FIRM</name>
<organism evidence="1 2">
    <name type="scientific">Eubacterium plexicaudatum ASF492</name>
    <dbReference type="NCBI Taxonomy" id="1235802"/>
    <lineage>
        <taxon>Bacteria</taxon>
        <taxon>Bacillati</taxon>
        <taxon>Bacillota</taxon>
        <taxon>Clostridia</taxon>
        <taxon>Eubacteriales</taxon>
        <taxon>Eubacteriaceae</taxon>
        <taxon>Eubacterium</taxon>
    </lineage>
</organism>
<dbReference type="HOGENOM" id="CLU_1989305_0_0_9"/>
<dbReference type="AlphaFoldDB" id="N2A1J8"/>
<dbReference type="STRING" id="1235802.C823_05354"/>
<comment type="caution">
    <text evidence="1">The sequence shown here is derived from an EMBL/GenBank/DDBJ whole genome shotgun (WGS) entry which is preliminary data.</text>
</comment>
<dbReference type="Proteomes" id="UP000012589">
    <property type="component" value="Unassembled WGS sequence"/>
</dbReference>
<dbReference type="PATRIC" id="fig|1235802.3.peg.5647"/>
<accession>N2A1J8</accession>
<sequence length="125" mass="14572">MEELITEKELLRFSQADADAVDAIFERHMVDYEINWDAKEVGEISVLAHYYVKGEDLHYYVLARVHDEEDDLLTCVNVRHGERQLILFPVRMFNGAVTDEITQEHAFAEEKLFGNVCLRDVLENN</sequence>
<evidence type="ECO:0000313" key="1">
    <source>
        <dbReference type="EMBL" id="EMZ19880.1"/>
    </source>
</evidence>
<keyword evidence="2" id="KW-1185">Reference proteome</keyword>
<evidence type="ECO:0000313" key="2">
    <source>
        <dbReference type="Proteomes" id="UP000012589"/>
    </source>
</evidence>
<proteinExistence type="predicted"/>
<protein>
    <submittedName>
        <fullName evidence="1">Uncharacterized protein</fullName>
    </submittedName>
</protein>
<dbReference type="EMBL" id="AQFT01000158">
    <property type="protein sequence ID" value="EMZ19880.1"/>
    <property type="molecule type" value="Genomic_DNA"/>
</dbReference>
<gene>
    <name evidence="1" type="ORF">C823_05354</name>
</gene>